<evidence type="ECO:0000313" key="3">
    <source>
        <dbReference type="Proteomes" id="UP001597506"/>
    </source>
</evidence>
<dbReference type="Proteomes" id="UP001597506">
    <property type="component" value="Unassembled WGS sequence"/>
</dbReference>
<protein>
    <submittedName>
        <fullName evidence="2">Excisionase family DNA-binding protein</fullName>
    </submittedName>
</protein>
<dbReference type="GO" id="GO:0003677">
    <property type="term" value="F:DNA binding"/>
    <property type="evidence" value="ECO:0007669"/>
    <property type="project" value="UniProtKB-KW"/>
</dbReference>
<evidence type="ECO:0000313" key="2">
    <source>
        <dbReference type="EMBL" id="MFD2682993.1"/>
    </source>
</evidence>
<keyword evidence="3" id="KW-1185">Reference proteome</keyword>
<accession>A0ABW5RWC3</accession>
<name>A0ABW5RWC3_9BACI</name>
<dbReference type="InterPro" id="IPR041657">
    <property type="entry name" value="HTH_17"/>
</dbReference>
<proteinExistence type="predicted"/>
<keyword evidence="2" id="KW-0238">DNA-binding</keyword>
<feature type="domain" description="Helix-turn-helix" evidence="1">
    <location>
        <begin position="2"/>
        <end position="50"/>
    </location>
</feature>
<evidence type="ECO:0000259" key="1">
    <source>
        <dbReference type="Pfam" id="PF12728"/>
    </source>
</evidence>
<sequence>MYLTLKETAEYLSMPENYIESLITQRKVKAFHDGEQYLINKDQFNQHLEQLEKLKQQLEEWKKEPLPEDPDIKDED</sequence>
<reference evidence="3" key="1">
    <citation type="journal article" date="2019" name="Int. J. Syst. Evol. Microbiol.">
        <title>The Global Catalogue of Microorganisms (GCM) 10K type strain sequencing project: providing services to taxonomists for standard genome sequencing and annotation.</title>
        <authorList>
            <consortium name="The Broad Institute Genomics Platform"/>
            <consortium name="The Broad Institute Genome Sequencing Center for Infectious Disease"/>
            <person name="Wu L."/>
            <person name="Ma J."/>
        </authorList>
    </citation>
    <scope>NUCLEOTIDE SEQUENCE [LARGE SCALE GENOMIC DNA]</scope>
    <source>
        <strain evidence="3">KCTC 3913</strain>
    </source>
</reference>
<dbReference type="NCBIfam" id="TIGR01764">
    <property type="entry name" value="excise"/>
    <property type="match status" value="1"/>
</dbReference>
<gene>
    <name evidence="2" type="ORF">ACFSUL_19800</name>
</gene>
<dbReference type="EMBL" id="JBHUMF010000032">
    <property type="protein sequence ID" value="MFD2682993.1"/>
    <property type="molecule type" value="Genomic_DNA"/>
</dbReference>
<dbReference type="InterPro" id="IPR010093">
    <property type="entry name" value="SinI_DNA-bd"/>
</dbReference>
<dbReference type="RefSeq" id="WP_071414292.1">
    <property type="nucleotide sequence ID" value="NZ_JBHUMF010000032.1"/>
</dbReference>
<comment type="caution">
    <text evidence="2">The sequence shown here is derived from an EMBL/GenBank/DDBJ whole genome shotgun (WGS) entry which is preliminary data.</text>
</comment>
<dbReference type="Pfam" id="PF12728">
    <property type="entry name" value="HTH_17"/>
    <property type="match status" value="1"/>
</dbReference>
<organism evidence="2 3">
    <name type="scientific">Bacillus seohaeanensis</name>
    <dbReference type="NCBI Taxonomy" id="284580"/>
    <lineage>
        <taxon>Bacteria</taxon>
        <taxon>Bacillati</taxon>
        <taxon>Bacillota</taxon>
        <taxon>Bacilli</taxon>
        <taxon>Bacillales</taxon>
        <taxon>Bacillaceae</taxon>
        <taxon>Bacillus</taxon>
    </lineage>
</organism>